<dbReference type="EMBL" id="AM448694">
    <property type="protein sequence ID" value="CAN78709.1"/>
    <property type="molecule type" value="Genomic_DNA"/>
</dbReference>
<reference evidence="2" key="1">
    <citation type="journal article" date="2007" name="PLoS ONE">
        <title>The first genome sequence of an elite grapevine cultivar (Pinot noir Vitis vinifera L.): coping with a highly heterozygous genome.</title>
        <authorList>
            <person name="Velasco R."/>
            <person name="Zharkikh A."/>
            <person name="Troggio M."/>
            <person name="Cartwright D.A."/>
            <person name="Cestaro A."/>
            <person name="Pruss D."/>
            <person name="Pindo M."/>
            <person name="FitzGerald L.M."/>
            <person name="Vezzulli S."/>
            <person name="Reid J."/>
            <person name="Malacarne G."/>
            <person name="Iliev D."/>
            <person name="Coppola G."/>
            <person name="Wardell B."/>
            <person name="Micheletti D."/>
            <person name="Macalma T."/>
            <person name="Facci M."/>
            <person name="Mitchell J.T."/>
            <person name="Perazzolli M."/>
            <person name="Eldredge G."/>
            <person name="Gatto P."/>
            <person name="Oyzerski R."/>
            <person name="Moretto M."/>
            <person name="Gutin N."/>
            <person name="Stefanini M."/>
            <person name="Chen Y."/>
            <person name="Segala C."/>
            <person name="Davenport C."/>
            <person name="Dematte L."/>
            <person name="Mraz A."/>
            <person name="Battilana J."/>
            <person name="Stormo K."/>
            <person name="Costa F."/>
            <person name="Tao Q."/>
            <person name="Si-Ammour A."/>
            <person name="Harkins T."/>
            <person name="Lackey A."/>
            <person name="Perbost C."/>
            <person name="Taillon B."/>
            <person name="Stella A."/>
            <person name="Solovyev V."/>
            <person name="Fawcett J.A."/>
            <person name="Sterck L."/>
            <person name="Vandepoele K."/>
            <person name="Grando S.M."/>
            <person name="Toppo S."/>
            <person name="Moser C."/>
            <person name="Lanchbury J."/>
            <person name="Bogden R."/>
            <person name="Skolnick M."/>
            <person name="Sgaramella V."/>
            <person name="Bhatnagar S.K."/>
            <person name="Fontana P."/>
            <person name="Gutin A."/>
            <person name="Van de Peer Y."/>
            <person name="Salamini F."/>
            <person name="Viola R."/>
        </authorList>
    </citation>
    <scope>NUCLEOTIDE SEQUENCE</scope>
</reference>
<evidence type="ECO:0000313" key="2">
    <source>
        <dbReference type="EMBL" id="CAN78709.1"/>
    </source>
</evidence>
<dbReference type="InterPro" id="IPR043502">
    <property type="entry name" value="DNA/RNA_pol_sf"/>
</dbReference>
<proteinExistence type="predicted"/>
<feature type="domain" description="Reverse transcriptase Ty1/copia-type" evidence="1">
    <location>
        <begin position="1"/>
        <end position="149"/>
    </location>
</feature>
<gene>
    <name evidence="2" type="ORF">VITISV_018437</name>
</gene>
<dbReference type="SUPFAM" id="SSF56672">
    <property type="entry name" value="DNA/RNA polymerases"/>
    <property type="match status" value="1"/>
</dbReference>
<dbReference type="AlphaFoldDB" id="A5B6T7"/>
<evidence type="ECO:0000259" key="1">
    <source>
        <dbReference type="Pfam" id="PF07727"/>
    </source>
</evidence>
<protein>
    <recommendedName>
        <fullName evidence="1">Reverse transcriptase Ty1/copia-type domain-containing protein</fullName>
    </recommendedName>
</protein>
<dbReference type="InterPro" id="IPR013103">
    <property type="entry name" value="RVT_2"/>
</dbReference>
<accession>A5B6T7</accession>
<name>A5B6T7_VITVI</name>
<dbReference type="Pfam" id="PF07727">
    <property type="entry name" value="RVT_2"/>
    <property type="match status" value="1"/>
</dbReference>
<sequence length="242" mass="28119">MDVKSAFLNGFIMEEVYVEQPLNFTSFDFPNYVYKLKKILYGLKKAPRAWYDRLSKFFLENGFKMGKIDTTLLSKTKENDMFIVQIYVNDIIFVATNVSLCEEFAKCMHSEFKMSMMGKLNFFLGLHIKQLKKDTFINQTKYIKDLLKRVFGFFTLFSPPMVVPNCDRPSSIALRREPSTFRAQGKHLAEVVESKAYRKMRYRYGGPVTSNVRGVKIQLDPNSINYIFNSSTIGIKIYEAKA</sequence>
<organism evidence="2">
    <name type="scientific">Vitis vinifera</name>
    <name type="common">Grape</name>
    <dbReference type="NCBI Taxonomy" id="29760"/>
    <lineage>
        <taxon>Eukaryota</taxon>
        <taxon>Viridiplantae</taxon>
        <taxon>Streptophyta</taxon>
        <taxon>Embryophyta</taxon>
        <taxon>Tracheophyta</taxon>
        <taxon>Spermatophyta</taxon>
        <taxon>Magnoliopsida</taxon>
        <taxon>eudicotyledons</taxon>
        <taxon>Gunneridae</taxon>
        <taxon>Pentapetalae</taxon>
        <taxon>rosids</taxon>
        <taxon>Vitales</taxon>
        <taxon>Vitaceae</taxon>
        <taxon>Viteae</taxon>
        <taxon>Vitis</taxon>
    </lineage>
</organism>